<evidence type="ECO:0000256" key="1">
    <source>
        <dbReference type="SAM" id="Phobius"/>
    </source>
</evidence>
<dbReference type="Pfam" id="PF17197">
    <property type="entry name" value="DUF5134"/>
    <property type="match status" value="1"/>
</dbReference>
<feature type="transmembrane region" description="Helical" evidence="1">
    <location>
        <begin position="130"/>
        <end position="153"/>
    </location>
</feature>
<keyword evidence="3" id="KW-1185">Reference proteome</keyword>
<dbReference type="RefSeq" id="WP_114127740.1">
    <property type="nucleotide sequence ID" value="NZ_QOUI01000011.1"/>
</dbReference>
<dbReference type="InterPro" id="IPR033458">
    <property type="entry name" value="DUF5134"/>
</dbReference>
<feature type="transmembrane region" description="Helical" evidence="1">
    <location>
        <begin position="61"/>
        <end position="81"/>
    </location>
</feature>
<evidence type="ECO:0000313" key="3">
    <source>
        <dbReference type="Proteomes" id="UP000252770"/>
    </source>
</evidence>
<feature type="transmembrane region" description="Helical" evidence="1">
    <location>
        <begin position="165"/>
        <end position="187"/>
    </location>
</feature>
<feature type="transmembrane region" description="Helical" evidence="1">
    <location>
        <begin position="101"/>
        <end position="118"/>
    </location>
</feature>
<dbReference type="Proteomes" id="UP000252770">
    <property type="component" value="Unassembled WGS sequence"/>
</dbReference>
<organism evidence="2 3">
    <name type="scientific">Desertihabitans brevis</name>
    <dbReference type="NCBI Taxonomy" id="2268447"/>
    <lineage>
        <taxon>Bacteria</taxon>
        <taxon>Bacillati</taxon>
        <taxon>Actinomycetota</taxon>
        <taxon>Actinomycetes</taxon>
        <taxon>Propionibacteriales</taxon>
        <taxon>Propionibacteriaceae</taxon>
        <taxon>Desertihabitans</taxon>
    </lineage>
</organism>
<keyword evidence="1" id="KW-0472">Membrane</keyword>
<sequence>MVEDVGLRVVLSVLFAVTAVWFVLHGVRGGSWADRVCDGCHAAMSLAMVGMAWPAGMGRLVLPQVLVFAAASVWFLLMAVLPPGRPPRHLEHTDGGPWLHWLHVAMMLAMVWMLLAMPHLHGGGAAPASWVLPGAVLLALLLAGTALSVRATVPLLRRTPGRRPPAWHLAHVAMGAGMAAMVAPVLLT</sequence>
<proteinExistence type="predicted"/>
<accession>A0A367YRD1</accession>
<dbReference type="AlphaFoldDB" id="A0A367YRD1"/>
<comment type="caution">
    <text evidence="2">The sequence shown here is derived from an EMBL/GenBank/DDBJ whole genome shotgun (WGS) entry which is preliminary data.</text>
</comment>
<keyword evidence="1" id="KW-1133">Transmembrane helix</keyword>
<feature type="transmembrane region" description="Helical" evidence="1">
    <location>
        <begin position="6"/>
        <end position="24"/>
    </location>
</feature>
<gene>
    <name evidence="2" type="ORF">DT076_16200</name>
</gene>
<dbReference type="EMBL" id="QOUI01000011">
    <property type="protein sequence ID" value="RCK68453.1"/>
    <property type="molecule type" value="Genomic_DNA"/>
</dbReference>
<protein>
    <submittedName>
        <fullName evidence="2">DUF5134 domain-containing protein</fullName>
    </submittedName>
</protein>
<reference evidence="2 3" key="1">
    <citation type="submission" date="2018-07" db="EMBL/GenBank/DDBJ databases">
        <title>Desertimonas flava gen. nov. sp. nov.</title>
        <authorList>
            <person name="Liu S."/>
        </authorList>
    </citation>
    <scope>NUCLEOTIDE SEQUENCE [LARGE SCALE GENOMIC DNA]</scope>
    <source>
        <strain evidence="2 3">16Sb5-5</strain>
    </source>
</reference>
<evidence type="ECO:0000313" key="2">
    <source>
        <dbReference type="EMBL" id="RCK68453.1"/>
    </source>
</evidence>
<keyword evidence="1" id="KW-0812">Transmembrane</keyword>
<name>A0A367YRD1_9ACTN</name>